<keyword evidence="2" id="KW-0732">Signal</keyword>
<dbReference type="InterPro" id="IPR008930">
    <property type="entry name" value="Terpenoid_cyclase/PrenylTrfase"/>
</dbReference>
<evidence type="ECO:0000313" key="4">
    <source>
        <dbReference type="Proteomes" id="UP000324233"/>
    </source>
</evidence>
<dbReference type="OrthoDB" id="244237at2"/>
<dbReference type="AlphaFoldDB" id="A0A5B9W5M4"/>
<dbReference type="RefSeq" id="WP_148595648.1">
    <property type="nucleotide sequence ID" value="NZ_CP042997.1"/>
</dbReference>
<evidence type="ECO:0000256" key="2">
    <source>
        <dbReference type="SAM" id="SignalP"/>
    </source>
</evidence>
<dbReference type="Proteomes" id="UP000324233">
    <property type="component" value="Chromosome"/>
</dbReference>
<protein>
    <recommendedName>
        <fullName evidence="5">Squalene cyclase C-terminal domain-containing protein</fullName>
    </recommendedName>
</protein>
<dbReference type="Gene3D" id="1.50.10.20">
    <property type="match status" value="1"/>
</dbReference>
<evidence type="ECO:0000313" key="3">
    <source>
        <dbReference type="EMBL" id="QEH35908.1"/>
    </source>
</evidence>
<evidence type="ECO:0000256" key="1">
    <source>
        <dbReference type="SAM" id="MobiDB-lite"/>
    </source>
</evidence>
<proteinExistence type="predicted"/>
<feature type="chain" id="PRO_5022920424" description="Squalene cyclase C-terminal domain-containing protein" evidence="2">
    <location>
        <begin position="20"/>
        <end position="439"/>
    </location>
</feature>
<reference evidence="3 4" key="1">
    <citation type="submission" date="2019-08" db="EMBL/GenBank/DDBJ databases">
        <title>Deep-cultivation of Planctomycetes and their phenomic and genomic characterization uncovers novel biology.</title>
        <authorList>
            <person name="Wiegand S."/>
            <person name="Jogler M."/>
            <person name="Boedeker C."/>
            <person name="Pinto D."/>
            <person name="Vollmers J."/>
            <person name="Rivas-Marin E."/>
            <person name="Kohn T."/>
            <person name="Peeters S.H."/>
            <person name="Heuer A."/>
            <person name="Rast P."/>
            <person name="Oberbeckmann S."/>
            <person name="Bunk B."/>
            <person name="Jeske O."/>
            <person name="Meyerdierks A."/>
            <person name="Storesund J.E."/>
            <person name="Kallscheuer N."/>
            <person name="Luecker S."/>
            <person name="Lage O.M."/>
            <person name="Pohl T."/>
            <person name="Merkel B.J."/>
            <person name="Hornburger P."/>
            <person name="Mueller R.-W."/>
            <person name="Bruemmer F."/>
            <person name="Labrenz M."/>
            <person name="Spormann A.M."/>
            <person name="Op den Camp H."/>
            <person name="Overmann J."/>
            <person name="Amann R."/>
            <person name="Jetten M.S.M."/>
            <person name="Mascher T."/>
            <person name="Medema M.H."/>
            <person name="Devos D.P."/>
            <person name="Kaster A.-K."/>
            <person name="Ovreas L."/>
            <person name="Rohde M."/>
            <person name="Galperin M.Y."/>
            <person name="Jogler C."/>
        </authorList>
    </citation>
    <scope>NUCLEOTIDE SEQUENCE [LARGE SCALE GENOMIC DNA]</scope>
    <source>
        <strain evidence="3 4">OJF2</strain>
    </source>
</reference>
<organism evidence="3 4">
    <name type="scientific">Aquisphaera giovannonii</name>
    <dbReference type="NCBI Taxonomy" id="406548"/>
    <lineage>
        <taxon>Bacteria</taxon>
        <taxon>Pseudomonadati</taxon>
        <taxon>Planctomycetota</taxon>
        <taxon>Planctomycetia</taxon>
        <taxon>Isosphaerales</taxon>
        <taxon>Isosphaeraceae</taxon>
        <taxon>Aquisphaera</taxon>
    </lineage>
</organism>
<name>A0A5B9W5M4_9BACT</name>
<dbReference type="SUPFAM" id="SSF48239">
    <property type="entry name" value="Terpenoid cyclases/Protein prenyltransferases"/>
    <property type="match status" value="1"/>
</dbReference>
<evidence type="ECO:0008006" key="5">
    <source>
        <dbReference type="Google" id="ProtNLM"/>
    </source>
</evidence>
<sequence length="439" mass="48433" precursor="true">MRYGFRTLVLAALATSAAAQGPAKGPAEGRHADDPAAAGTPAAAPAPKPGLHPGPPAPIPPAEIAASINRGVAFLLKDQRPDGSWGSPERTKELNIIAGVGSHHAFRVATTALCVAALTEATQAAEARTPGRVELARPEDVRRAIERGEDFLFRELPRVRRHDAMLIYNVWAHAYGITALVRMHGRLPGEGARRDRIEALIREQYDRLARYESAEGGWGYYDFAAGTQRPNSDSASFVDAAVLAAFHDAAAIGVAPPEKLTRRGVENLVATRKPDFSYLYGIYLRYRPMMGVNRPGGSLGRSQACNYALRVWGDEKVTDAVLKEWLDRLIARNGWLDMGRKRPIPHESHFQVAGYFYYFGHYYATLCAGLLPTADRAFYQDHLTHILLSHQERDGSWWDYPFYNYHQPYGTAFALLSLTHCLHAPAPMPATTRQPSSPR</sequence>
<feature type="compositionally biased region" description="Pro residues" evidence="1">
    <location>
        <begin position="44"/>
        <end position="61"/>
    </location>
</feature>
<feature type="region of interest" description="Disordered" evidence="1">
    <location>
        <begin position="21"/>
        <end position="62"/>
    </location>
</feature>
<dbReference type="EMBL" id="CP042997">
    <property type="protein sequence ID" value="QEH35908.1"/>
    <property type="molecule type" value="Genomic_DNA"/>
</dbReference>
<dbReference type="KEGG" id="agv:OJF2_44650"/>
<keyword evidence="4" id="KW-1185">Reference proteome</keyword>
<accession>A0A5B9W5M4</accession>
<feature type="signal peptide" evidence="2">
    <location>
        <begin position="1"/>
        <end position="19"/>
    </location>
</feature>
<gene>
    <name evidence="3" type="ORF">OJF2_44650</name>
</gene>